<dbReference type="Proteomes" id="UP000070284">
    <property type="component" value="Unassembled WGS sequence"/>
</dbReference>
<name>A0A133UNA8_9EURY</name>
<evidence type="ECO:0000259" key="1">
    <source>
        <dbReference type="Pfam" id="PF02441"/>
    </source>
</evidence>
<protein>
    <recommendedName>
        <fullName evidence="1">Flavoprotein domain-containing protein</fullName>
    </recommendedName>
</protein>
<dbReference type="InterPro" id="IPR036551">
    <property type="entry name" value="Flavin_trans-like"/>
</dbReference>
<reference evidence="2 3" key="1">
    <citation type="journal article" date="2016" name="Sci. Rep.">
        <title>Metabolic traits of an uncultured archaeal lineage -MSBL1- from brine pools of the Red Sea.</title>
        <authorList>
            <person name="Mwirichia R."/>
            <person name="Alam I."/>
            <person name="Rashid M."/>
            <person name="Vinu M."/>
            <person name="Ba-Alawi W."/>
            <person name="Anthony Kamau A."/>
            <person name="Kamanda Ngugi D."/>
            <person name="Goker M."/>
            <person name="Klenk H.P."/>
            <person name="Bajic V."/>
            <person name="Stingl U."/>
        </authorList>
    </citation>
    <scope>NUCLEOTIDE SEQUENCE [LARGE SCALE GENOMIC DNA]</scope>
    <source>
        <strain evidence="2">SCGC-AAA259E19</strain>
    </source>
</reference>
<keyword evidence="3" id="KW-1185">Reference proteome</keyword>
<feature type="domain" description="Flavoprotein" evidence="1">
    <location>
        <begin position="5"/>
        <end position="141"/>
    </location>
</feature>
<proteinExistence type="predicted"/>
<dbReference type="InterPro" id="IPR003382">
    <property type="entry name" value="Flavoprotein"/>
</dbReference>
<comment type="caution">
    <text evidence="2">The sequence shown here is derived from an EMBL/GenBank/DDBJ whole genome shotgun (WGS) entry which is preliminary data.</text>
</comment>
<dbReference type="EMBL" id="LHXO01000010">
    <property type="protein sequence ID" value="KXA95641.1"/>
    <property type="molecule type" value="Genomic_DNA"/>
</dbReference>
<dbReference type="Gene3D" id="3.40.50.1950">
    <property type="entry name" value="Flavin prenyltransferase-like"/>
    <property type="match status" value="1"/>
</dbReference>
<dbReference type="GO" id="GO:0003824">
    <property type="term" value="F:catalytic activity"/>
    <property type="evidence" value="ECO:0007669"/>
    <property type="project" value="InterPro"/>
</dbReference>
<evidence type="ECO:0000313" key="3">
    <source>
        <dbReference type="Proteomes" id="UP000070284"/>
    </source>
</evidence>
<gene>
    <name evidence="2" type="ORF">AKJ65_01240</name>
</gene>
<accession>A0A133UNA8</accession>
<evidence type="ECO:0000313" key="2">
    <source>
        <dbReference type="EMBL" id="KXA95641.1"/>
    </source>
</evidence>
<sequence length="196" mass="21581">MVNESIAWEITGAEDKIEAGKEIMKEIKRNYPIEFDVFASKAGVQVLKMYELLEEVEDSFGELSVEVNANVPFLAGLLHKERYGGRIIAPAASNTVAKIANCIGDILLTNSALQALKAYRPVYVMPVGLEAGESTTTLPDGTKIKIRVRKEDAAQAAKLREIDGITVLEGPEGIEDEDEILELVGGRWRSHPSIWR</sequence>
<dbReference type="SUPFAM" id="SSF52507">
    <property type="entry name" value="Homo-oligomeric flavin-containing Cys decarboxylases, HFCD"/>
    <property type="match status" value="1"/>
</dbReference>
<dbReference type="Pfam" id="PF02441">
    <property type="entry name" value="Flavoprotein"/>
    <property type="match status" value="1"/>
</dbReference>
<organism evidence="2 3">
    <name type="scientific">candidate division MSBL1 archaeon SCGC-AAA259E19</name>
    <dbReference type="NCBI Taxonomy" id="1698264"/>
    <lineage>
        <taxon>Archaea</taxon>
        <taxon>Methanobacteriati</taxon>
        <taxon>Methanobacteriota</taxon>
        <taxon>candidate division MSBL1</taxon>
    </lineage>
</organism>
<dbReference type="AlphaFoldDB" id="A0A133UNA8"/>